<protein>
    <submittedName>
        <fullName evidence="1">Uncharacterized protein</fullName>
    </submittedName>
</protein>
<name>A0A5C5RS33_9ACTN</name>
<sequence length="78" mass="8886">MSLPRTPENFPRMKHRAAKRAGYSSPWWSGLVNGLPTVIDDGPTLRLFDADWNLVTAARTHSERRKLWRDLTGRAVAL</sequence>
<accession>A0A5C5RS33</accession>
<dbReference type="EMBL" id="VIGV01000002">
    <property type="protein sequence ID" value="TWS25368.1"/>
    <property type="molecule type" value="Genomic_DNA"/>
</dbReference>
<organism evidence="1 2">
    <name type="scientific">Tsukamurella sputi</name>
    <dbReference type="NCBI Taxonomy" id="2591848"/>
    <lineage>
        <taxon>Bacteria</taxon>
        <taxon>Bacillati</taxon>
        <taxon>Actinomycetota</taxon>
        <taxon>Actinomycetes</taxon>
        <taxon>Mycobacteriales</taxon>
        <taxon>Tsukamurellaceae</taxon>
        <taxon>Tsukamurella</taxon>
    </lineage>
</organism>
<evidence type="ECO:0000313" key="2">
    <source>
        <dbReference type="Proteomes" id="UP000319792"/>
    </source>
</evidence>
<gene>
    <name evidence="1" type="ORF">FK268_09260</name>
</gene>
<evidence type="ECO:0000313" key="1">
    <source>
        <dbReference type="EMBL" id="TWS25368.1"/>
    </source>
</evidence>
<dbReference type="AlphaFoldDB" id="A0A5C5RS33"/>
<proteinExistence type="predicted"/>
<reference evidence="1 2" key="1">
    <citation type="submission" date="2019-08" db="EMBL/GenBank/DDBJ databases">
        <title>Tsukamurella conjunctivitidis sp. nov., Tsukamurella assacharolytica sp. nov. and Tsukamurella sputae sp. nov. isolated from patients with conjunctivitis, bacteraemia (lymphoma) and respiratory infection (sputum) in Hong Kong.</title>
        <authorList>
            <person name="Fok K.M.N."/>
            <person name="Fong J.Y.H."/>
        </authorList>
    </citation>
    <scope>NUCLEOTIDE SEQUENCE [LARGE SCALE GENOMIC DNA]</scope>
    <source>
        <strain evidence="1 2">HKU70</strain>
    </source>
</reference>
<dbReference type="Proteomes" id="UP000319792">
    <property type="component" value="Unassembled WGS sequence"/>
</dbReference>
<comment type="caution">
    <text evidence="1">The sequence shown here is derived from an EMBL/GenBank/DDBJ whole genome shotgun (WGS) entry which is preliminary data.</text>
</comment>
<dbReference type="OrthoDB" id="5168231at2"/>
<keyword evidence="2" id="KW-1185">Reference proteome</keyword>
<dbReference type="RefSeq" id="WP_146433298.1">
    <property type="nucleotide sequence ID" value="NZ_VIGV01000002.1"/>
</dbReference>